<dbReference type="InterPro" id="IPR013563">
    <property type="entry name" value="Oligopep_ABC_C"/>
</dbReference>
<proteinExistence type="inferred from homology"/>
<protein>
    <submittedName>
        <fullName evidence="9">ABC transporter ATP-binding protein</fullName>
    </submittedName>
</protein>
<comment type="subcellular location">
    <subcellularLocation>
        <location evidence="1">Cell membrane</location>
        <topology evidence="1">Peripheral membrane protein</topology>
    </subcellularLocation>
</comment>
<keyword evidence="6 9" id="KW-0067">ATP-binding</keyword>
<dbReference type="Gene3D" id="3.40.50.300">
    <property type="entry name" value="P-loop containing nucleotide triphosphate hydrolases"/>
    <property type="match status" value="1"/>
</dbReference>
<evidence type="ECO:0000256" key="4">
    <source>
        <dbReference type="ARBA" id="ARBA00022475"/>
    </source>
</evidence>
<name>A0ABT2J1P6_9PSEU</name>
<dbReference type="EMBL" id="JAFFZE010000004">
    <property type="protein sequence ID" value="MCT2581781.1"/>
    <property type="molecule type" value="Genomic_DNA"/>
</dbReference>
<evidence type="ECO:0000256" key="7">
    <source>
        <dbReference type="ARBA" id="ARBA00023136"/>
    </source>
</evidence>
<dbReference type="CDD" id="cd03257">
    <property type="entry name" value="ABC_NikE_OppD_transporters"/>
    <property type="match status" value="1"/>
</dbReference>
<evidence type="ECO:0000256" key="6">
    <source>
        <dbReference type="ARBA" id="ARBA00022840"/>
    </source>
</evidence>
<dbReference type="GO" id="GO:0005524">
    <property type="term" value="F:ATP binding"/>
    <property type="evidence" value="ECO:0007669"/>
    <property type="project" value="UniProtKB-KW"/>
</dbReference>
<dbReference type="SMART" id="SM00382">
    <property type="entry name" value="AAA"/>
    <property type="match status" value="1"/>
</dbReference>
<sequence length="336" mass="35682">MSERASESMSDGALLEVSELAVAFGDLRAVRGVSLTVEKGQTLAIVGESGSGKSITSLAVMGLLPAQAKVVGGGITLDGVSLLDLAPDELRRLRGEELAMIFQDPLSALNPSLTVGYQIAEMFRRRRGASRAAANERAVEAMAEVGIPDAAGRARSYPHEFSGGMRQRIMIAMALALEPRLLIADEPTTALDVTVQAQILRLLRERQRAGLAMIIISHDLGVVARTAQSVIVMYAGQAVESGTVAEVYDAPAHPYTLGLMAASPSARTSRRGIRPIDGNPPDQAALPTGCAFHPRCPFARERCRTETPPLRRLPSGRASACHFAEEVLAHDRTAGA</sequence>
<dbReference type="Pfam" id="PF08352">
    <property type="entry name" value="oligo_HPY"/>
    <property type="match status" value="1"/>
</dbReference>
<evidence type="ECO:0000256" key="5">
    <source>
        <dbReference type="ARBA" id="ARBA00022741"/>
    </source>
</evidence>
<dbReference type="NCBIfam" id="TIGR01727">
    <property type="entry name" value="oligo_HPY"/>
    <property type="match status" value="1"/>
</dbReference>
<dbReference type="PANTHER" id="PTHR43297">
    <property type="entry name" value="OLIGOPEPTIDE TRANSPORT ATP-BINDING PROTEIN APPD"/>
    <property type="match status" value="1"/>
</dbReference>
<organism evidence="9 10">
    <name type="scientific">Actinophytocola gossypii</name>
    <dbReference type="NCBI Taxonomy" id="2812003"/>
    <lineage>
        <taxon>Bacteria</taxon>
        <taxon>Bacillati</taxon>
        <taxon>Actinomycetota</taxon>
        <taxon>Actinomycetes</taxon>
        <taxon>Pseudonocardiales</taxon>
        <taxon>Pseudonocardiaceae</taxon>
    </lineage>
</organism>
<dbReference type="InterPro" id="IPR003439">
    <property type="entry name" value="ABC_transporter-like_ATP-bd"/>
</dbReference>
<evidence type="ECO:0000256" key="2">
    <source>
        <dbReference type="ARBA" id="ARBA00005417"/>
    </source>
</evidence>
<dbReference type="PROSITE" id="PS50893">
    <property type="entry name" value="ABC_TRANSPORTER_2"/>
    <property type="match status" value="1"/>
</dbReference>
<evidence type="ECO:0000313" key="9">
    <source>
        <dbReference type="EMBL" id="MCT2581781.1"/>
    </source>
</evidence>
<feature type="domain" description="ABC transporter" evidence="8">
    <location>
        <begin position="15"/>
        <end position="260"/>
    </location>
</feature>
<evidence type="ECO:0000256" key="1">
    <source>
        <dbReference type="ARBA" id="ARBA00004202"/>
    </source>
</evidence>
<evidence type="ECO:0000259" key="8">
    <source>
        <dbReference type="PROSITE" id="PS50893"/>
    </source>
</evidence>
<dbReference type="InterPro" id="IPR017871">
    <property type="entry name" value="ABC_transporter-like_CS"/>
</dbReference>
<dbReference type="InterPro" id="IPR027417">
    <property type="entry name" value="P-loop_NTPase"/>
</dbReference>
<reference evidence="9 10" key="1">
    <citation type="submission" date="2021-02" db="EMBL/GenBank/DDBJ databases">
        <title>Actinophytocola xerophila sp. nov., isolated from soil of cotton cropping field.</title>
        <authorList>
            <person name="Huang R."/>
            <person name="Chen X."/>
            <person name="Ge X."/>
            <person name="Liu W."/>
        </authorList>
    </citation>
    <scope>NUCLEOTIDE SEQUENCE [LARGE SCALE GENOMIC DNA]</scope>
    <source>
        <strain evidence="9 10">S1-96</strain>
    </source>
</reference>
<dbReference type="PROSITE" id="PS00211">
    <property type="entry name" value="ABC_TRANSPORTER_1"/>
    <property type="match status" value="1"/>
</dbReference>
<dbReference type="SUPFAM" id="SSF52540">
    <property type="entry name" value="P-loop containing nucleoside triphosphate hydrolases"/>
    <property type="match status" value="1"/>
</dbReference>
<accession>A0ABT2J1P6</accession>
<dbReference type="Pfam" id="PF00005">
    <property type="entry name" value="ABC_tran"/>
    <property type="match status" value="1"/>
</dbReference>
<dbReference type="InterPro" id="IPR050388">
    <property type="entry name" value="ABC_Ni/Peptide_Import"/>
</dbReference>
<gene>
    <name evidence="9" type="ORF">JT362_01435</name>
</gene>
<keyword evidence="5" id="KW-0547">Nucleotide-binding</keyword>
<comment type="caution">
    <text evidence="9">The sequence shown here is derived from an EMBL/GenBank/DDBJ whole genome shotgun (WGS) entry which is preliminary data.</text>
</comment>
<keyword evidence="3" id="KW-0813">Transport</keyword>
<dbReference type="RefSeq" id="WP_260189143.1">
    <property type="nucleotide sequence ID" value="NZ_JAFFZE010000004.1"/>
</dbReference>
<keyword evidence="10" id="KW-1185">Reference proteome</keyword>
<evidence type="ECO:0000313" key="10">
    <source>
        <dbReference type="Proteomes" id="UP001156441"/>
    </source>
</evidence>
<dbReference type="PANTHER" id="PTHR43297:SF2">
    <property type="entry name" value="DIPEPTIDE TRANSPORT ATP-BINDING PROTEIN DPPD"/>
    <property type="match status" value="1"/>
</dbReference>
<keyword evidence="4" id="KW-1003">Cell membrane</keyword>
<dbReference type="InterPro" id="IPR003593">
    <property type="entry name" value="AAA+_ATPase"/>
</dbReference>
<dbReference type="Proteomes" id="UP001156441">
    <property type="component" value="Unassembled WGS sequence"/>
</dbReference>
<comment type="similarity">
    <text evidence="2">Belongs to the ABC transporter superfamily.</text>
</comment>
<evidence type="ECO:0000256" key="3">
    <source>
        <dbReference type="ARBA" id="ARBA00022448"/>
    </source>
</evidence>
<keyword evidence="7" id="KW-0472">Membrane</keyword>